<evidence type="ECO:0000256" key="7">
    <source>
        <dbReference type="RuleBase" id="RU363032"/>
    </source>
</evidence>
<feature type="transmembrane region" description="Helical" evidence="7">
    <location>
        <begin position="99"/>
        <end position="121"/>
    </location>
</feature>
<feature type="transmembrane region" description="Helical" evidence="7">
    <location>
        <begin position="35"/>
        <end position="55"/>
    </location>
</feature>
<sequence>MTATIPASTLPEPAAVAGGRPRFAGGKGSRRASRWTYLGLIMILLASMFPLYWQFLIGSHTVDKFYQQVPPLIPGGFFWQNAVRVVDTVEFWRALANSFLISGVITVSVVTFSTLAGFAFAKLRFRGRNGLMAFVVATMAIPTQLGIIPLFMVMREVGLVGSVWAVILPGLVTAFGVFWMRQYLASALPDELIEAARMDGCSMIRVFWHTAVPAARPAAAMLALFTFIMAWNDFMWPLIVLSPANPTVQTVLNQLQAGYAKDWPLVMAGTTMATIPLIVLFVVFGRQIVSGIMSGAVKG</sequence>
<comment type="subcellular location">
    <subcellularLocation>
        <location evidence="1 7">Cell membrane</location>
        <topology evidence="1 7">Multi-pass membrane protein</topology>
    </subcellularLocation>
</comment>
<comment type="caution">
    <text evidence="9">The sequence shown here is derived from an EMBL/GenBank/DDBJ whole genome shotgun (WGS) entry which is preliminary data.</text>
</comment>
<feature type="domain" description="ABC transmembrane type-1" evidence="8">
    <location>
        <begin position="95"/>
        <end position="284"/>
    </location>
</feature>
<dbReference type="Gene3D" id="1.10.3720.10">
    <property type="entry name" value="MetI-like"/>
    <property type="match status" value="1"/>
</dbReference>
<accession>A0A2W2BHP3</accession>
<dbReference type="InterPro" id="IPR000515">
    <property type="entry name" value="MetI-like"/>
</dbReference>
<evidence type="ECO:0000256" key="2">
    <source>
        <dbReference type="ARBA" id="ARBA00022448"/>
    </source>
</evidence>
<evidence type="ECO:0000259" key="8">
    <source>
        <dbReference type="PROSITE" id="PS50928"/>
    </source>
</evidence>
<keyword evidence="2 7" id="KW-0813">Transport</keyword>
<dbReference type="PANTHER" id="PTHR43744:SF12">
    <property type="entry name" value="ABC TRANSPORTER PERMEASE PROTEIN MG189-RELATED"/>
    <property type="match status" value="1"/>
</dbReference>
<dbReference type="CDD" id="cd06261">
    <property type="entry name" value="TM_PBP2"/>
    <property type="match status" value="1"/>
</dbReference>
<dbReference type="Proteomes" id="UP000248764">
    <property type="component" value="Unassembled WGS sequence"/>
</dbReference>
<keyword evidence="6 7" id="KW-0472">Membrane</keyword>
<feature type="transmembrane region" description="Helical" evidence="7">
    <location>
        <begin position="263"/>
        <end position="284"/>
    </location>
</feature>
<proteinExistence type="inferred from homology"/>
<name>A0A2W2BHP3_9ACTN</name>
<feature type="transmembrane region" description="Helical" evidence="7">
    <location>
        <begin position="159"/>
        <end position="179"/>
    </location>
</feature>
<organism evidence="9 10">
    <name type="scientific">Jiangella anatolica</name>
    <dbReference type="NCBI Taxonomy" id="2670374"/>
    <lineage>
        <taxon>Bacteria</taxon>
        <taxon>Bacillati</taxon>
        <taxon>Actinomycetota</taxon>
        <taxon>Actinomycetes</taxon>
        <taxon>Jiangellales</taxon>
        <taxon>Jiangellaceae</taxon>
        <taxon>Jiangella</taxon>
    </lineage>
</organism>
<dbReference type="GO" id="GO:0055085">
    <property type="term" value="P:transmembrane transport"/>
    <property type="evidence" value="ECO:0007669"/>
    <property type="project" value="InterPro"/>
</dbReference>
<protein>
    <submittedName>
        <fullName evidence="9">Sugar ABC transporter permease</fullName>
    </submittedName>
</protein>
<feature type="transmembrane region" description="Helical" evidence="7">
    <location>
        <begin position="206"/>
        <end position="231"/>
    </location>
</feature>
<dbReference type="GO" id="GO:0005886">
    <property type="term" value="C:plasma membrane"/>
    <property type="evidence" value="ECO:0007669"/>
    <property type="project" value="UniProtKB-SubCell"/>
</dbReference>
<keyword evidence="4 7" id="KW-0812">Transmembrane</keyword>
<dbReference type="EMBL" id="POTW01000012">
    <property type="protein sequence ID" value="PZF84810.1"/>
    <property type="molecule type" value="Genomic_DNA"/>
</dbReference>
<reference evidence="9 10" key="1">
    <citation type="submission" date="2018-01" db="EMBL/GenBank/DDBJ databases">
        <title>Draft genome sequence of Jiangella sp. GTF31.</title>
        <authorList>
            <person name="Sahin N."/>
            <person name="Ay H."/>
            <person name="Saygin H."/>
        </authorList>
    </citation>
    <scope>NUCLEOTIDE SEQUENCE [LARGE SCALE GENOMIC DNA]</scope>
    <source>
        <strain evidence="9 10">GTF31</strain>
    </source>
</reference>
<keyword evidence="10" id="KW-1185">Reference proteome</keyword>
<evidence type="ECO:0000256" key="1">
    <source>
        <dbReference type="ARBA" id="ARBA00004651"/>
    </source>
</evidence>
<evidence type="ECO:0000256" key="5">
    <source>
        <dbReference type="ARBA" id="ARBA00022989"/>
    </source>
</evidence>
<keyword evidence="3" id="KW-1003">Cell membrane</keyword>
<gene>
    <name evidence="9" type="ORF">C1I92_07015</name>
</gene>
<dbReference type="InterPro" id="IPR035906">
    <property type="entry name" value="MetI-like_sf"/>
</dbReference>
<dbReference type="PANTHER" id="PTHR43744">
    <property type="entry name" value="ABC TRANSPORTER PERMEASE PROTEIN MG189-RELATED-RELATED"/>
    <property type="match status" value="1"/>
</dbReference>
<evidence type="ECO:0000313" key="9">
    <source>
        <dbReference type="EMBL" id="PZF84810.1"/>
    </source>
</evidence>
<dbReference type="SUPFAM" id="SSF161098">
    <property type="entry name" value="MetI-like"/>
    <property type="match status" value="1"/>
</dbReference>
<evidence type="ECO:0000256" key="3">
    <source>
        <dbReference type="ARBA" id="ARBA00022475"/>
    </source>
</evidence>
<feature type="transmembrane region" description="Helical" evidence="7">
    <location>
        <begin position="133"/>
        <end position="153"/>
    </location>
</feature>
<dbReference type="Pfam" id="PF00528">
    <property type="entry name" value="BPD_transp_1"/>
    <property type="match status" value="1"/>
</dbReference>
<dbReference type="AlphaFoldDB" id="A0A2W2BHP3"/>
<keyword evidence="5 7" id="KW-1133">Transmembrane helix</keyword>
<evidence type="ECO:0000256" key="6">
    <source>
        <dbReference type="ARBA" id="ARBA00023136"/>
    </source>
</evidence>
<evidence type="ECO:0000256" key="4">
    <source>
        <dbReference type="ARBA" id="ARBA00022692"/>
    </source>
</evidence>
<comment type="similarity">
    <text evidence="7">Belongs to the binding-protein-dependent transport system permease family.</text>
</comment>
<evidence type="ECO:0000313" key="10">
    <source>
        <dbReference type="Proteomes" id="UP000248764"/>
    </source>
</evidence>
<dbReference type="PROSITE" id="PS50928">
    <property type="entry name" value="ABC_TM1"/>
    <property type="match status" value="1"/>
</dbReference>
<dbReference type="RefSeq" id="WP_111253947.1">
    <property type="nucleotide sequence ID" value="NZ_POTW01000012.1"/>
</dbReference>